<reference evidence="1" key="1">
    <citation type="journal article" date="2022" name="Front. Genet.">
        <title>Chromosome-Scale Assembly of the Dendrobium nobile Genome Provides Insights Into the Molecular Mechanism of the Biosynthesis of the Medicinal Active Ingredient of Dendrobium.</title>
        <authorList>
            <person name="Xu Q."/>
            <person name="Niu S.-C."/>
            <person name="Li K.-L."/>
            <person name="Zheng P.-J."/>
            <person name="Zhang X.-J."/>
            <person name="Jia Y."/>
            <person name="Liu Y."/>
            <person name="Niu Y.-X."/>
            <person name="Yu L.-H."/>
            <person name="Chen D.-F."/>
            <person name="Zhang G.-Q."/>
        </authorList>
    </citation>
    <scope>NUCLEOTIDE SEQUENCE</scope>
    <source>
        <tissue evidence="1">Leaf</tissue>
    </source>
</reference>
<gene>
    <name evidence="1" type="ORF">KFK09_011176</name>
</gene>
<dbReference type="AlphaFoldDB" id="A0A8T3BEZ5"/>
<name>A0A8T3BEZ5_DENNO</name>
<evidence type="ECO:0000313" key="2">
    <source>
        <dbReference type="Proteomes" id="UP000829196"/>
    </source>
</evidence>
<proteinExistence type="predicted"/>
<dbReference type="Proteomes" id="UP000829196">
    <property type="component" value="Unassembled WGS sequence"/>
</dbReference>
<accession>A0A8T3BEZ5</accession>
<dbReference type="EMBL" id="JAGYWB010000009">
    <property type="protein sequence ID" value="KAI0510571.1"/>
    <property type="molecule type" value="Genomic_DNA"/>
</dbReference>
<organism evidence="1 2">
    <name type="scientific">Dendrobium nobile</name>
    <name type="common">Orchid</name>
    <dbReference type="NCBI Taxonomy" id="94219"/>
    <lineage>
        <taxon>Eukaryota</taxon>
        <taxon>Viridiplantae</taxon>
        <taxon>Streptophyta</taxon>
        <taxon>Embryophyta</taxon>
        <taxon>Tracheophyta</taxon>
        <taxon>Spermatophyta</taxon>
        <taxon>Magnoliopsida</taxon>
        <taxon>Liliopsida</taxon>
        <taxon>Asparagales</taxon>
        <taxon>Orchidaceae</taxon>
        <taxon>Epidendroideae</taxon>
        <taxon>Malaxideae</taxon>
        <taxon>Dendrobiinae</taxon>
        <taxon>Dendrobium</taxon>
    </lineage>
</organism>
<comment type="caution">
    <text evidence="1">The sequence shown here is derived from an EMBL/GenBank/DDBJ whole genome shotgun (WGS) entry which is preliminary data.</text>
</comment>
<protein>
    <submittedName>
        <fullName evidence="1">Uncharacterized protein</fullName>
    </submittedName>
</protein>
<sequence>MAHSLVHRSIFYDVDRFCRSFLWHREQGRYGLHYISWNTLYTSINQGGLGIQWVADRQGPLRARITWNFIQNQNSTLGKIIVAKYDCDIWNKDIRRSSSHAWYIIKDGASFLKLIIRWQVTNSKRINISSYIWILDRC</sequence>
<evidence type="ECO:0000313" key="1">
    <source>
        <dbReference type="EMBL" id="KAI0510571.1"/>
    </source>
</evidence>
<keyword evidence="2" id="KW-1185">Reference proteome</keyword>
<dbReference type="OrthoDB" id="1734132at2759"/>